<evidence type="ECO:0000256" key="5">
    <source>
        <dbReference type="ARBA" id="ARBA00022691"/>
    </source>
</evidence>
<sequence length="276" mass="30510">MSGILYIVPTPIGNLADISARAIDILTHVDLIAAEDTRHSSLLLQHYSIKTSTISLHEHNEAQRTQTLVEKLKQGLSIALISDAGTPLISDPGYTLVNTCRQKGLNVIALPGPCALVTALSASGLPTDKFTFQGFLPVKQKAKLEALQECISLAMTCIFYESPRRVKSTVEMCIEQLPNNHKMVLAKELSKRFETFISGQASDILDWLEADLSHQKGEFVLMIYCPKKHNDDIPIAAKDLLKQLLVDMPPKRAAAVVSEHYSINKKQLYEYGVSLK</sequence>
<keyword evidence="3 6" id="KW-0489">Methyltransferase</keyword>
<evidence type="ECO:0000259" key="8">
    <source>
        <dbReference type="Pfam" id="PF23016"/>
    </source>
</evidence>
<keyword evidence="10" id="KW-1185">Reference proteome</keyword>
<dbReference type="InterPro" id="IPR053910">
    <property type="entry name" value="RsmI_HTH"/>
</dbReference>
<comment type="caution">
    <text evidence="9">The sequence shown here is derived from an EMBL/GenBank/DDBJ whole genome shotgun (WGS) entry which is preliminary data.</text>
</comment>
<dbReference type="Gene3D" id="3.40.1010.10">
    <property type="entry name" value="Cobalt-precorrin-4 Transmethylase, Domain 1"/>
    <property type="match status" value="1"/>
</dbReference>
<dbReference type="GO" id="GO:0032259">
    <property type="term" value="P:methylation"/>
    <property type="evidence" value="ECO:0007669"/>
    <property type="project" value="UniProtKB-KW"/>
</dbReference>
<dbReference type="Gene3D" id="3.30.950.10">
    <property type="entry name" value="Methyltransferase, Cobalt-precorrin-4 Transmethylase, Domain 2"/>
    <property type="match status" value="1"/>
</dbReference>
<feature type="domain" description="RsmI HTH" evidence="8">
    <location>
        <begin position="233"/>
        <end position="276"/>
    </location>
</feature>
<dbReference type="EC" id="2.1.1.198" evidence="6"/>
<keyword evidence="2 6" id="KW-0698">rRNA processing</keyword>
<dbReference type="PANTHER" id="PTHR46111:SF1">
    <property type="entry name" value="RIBOSOMAL RNA SMALL SUBUNIT METHYLTRANSFERASE I"/>
    <property type="match status" value="1"/>
</dbReference>
<evidence type="ECO:0000256" key="2">
    <source>
        <dbReference type="ARBA" id="ARBA00022552"/>
    </source>
</evidence>
<dbReference type="InterPro" id="IPR000878">
    <property type="entry name" value="4pyrrol_Mease"/>
</dbReference>
<dbReference type="PROSITE" id="PS01296">
    <property type="entry name" value="RSMI"/>
    <property type="match status" value="1"/>
</dbReference>
<comment type="catalytic activity">
    <reaction evidence="6">
        <text>cytidine(1402) in 16S rRNA + S-adenosyl-L-methionine = 2'-O-methylcytidine(1402) in 16S rRNA + S-adenosyl-L-homocysteine + H(+)</text>
        <dbReference type="Rhea" id="RHEA:42924"/>
        <dbReference type="Rhea" id="RHEA-COMP:10285"/>
        <dbReference type="Rhea" id="RHEA-COMP:10286"/>
        <dbReference type="ChEBI" id="CHEBI:15378"/>
        <dbReference type="ChEBI" id="CHEBI:57856"/>
        <dbReference type="ChEBI" id="CHEBI:59789"/>
        <dbReference type="ChEBI" id="CHEBI:74495"/>
        <dbReference type="ChEBI" id="CHEBI:82748"/>
        <dbReference type="EC" id="2.1.1.198"/>
    </reaction>
</comment>
<keyword evidence="5 6" id="KW-0949">S-adenosyl-L-methionine</keyword>
<evidence type="ECO:0000256" key="1">
    <source>
        <dbReference type="ARBA" id="ARBA00022490"/>
    </source>
</evidence>
<reference evidence="9 10" key="1">
    <citation type="submission" date="2023-09" db="EMBL/GenBank/DDBJ databases">
        <authorList>
            <person name="Rey-Velasco X."/>
        </authorList>
    </citation>
    <scope>NUCLEOTIDE SEQUENCE [LARGE SCALE GENOMIC DNA]</scope>
    <source>
        <strain evidence="9 10">P117</strain>
    </source>
</reference>
<evidence type="ECO:0000256" key="3">
    <source>
        <dbReference type="ARBA" id="ARBA00022603"/>
    </source>
</evidence>
<protein>
    <recommendedName>
        <fullName evidence="6">Ribosomal RNA small subunit methyltransferase I</fullName>
        <ecNumber evidence="6">2.1.1.198</ecNumber>
    </recommendedName>
    <alternativeName>
        <fullName evidence="6">16S rRNA 2'-O-ribose C1402 methyltransferase</fullName>
    </alternativeName>
    <alternativeName>
        <fullName evidence="6">rRNA (cytidine-2'-O-)-methyltransferase RsmI</fullName>
    </alternativeName>
</protein>
<evidence type="ECO:0000256" key="4">
    <source>
        <dbReference type="ARBA" id="ARBA00022679"/>
    </source>
</evidence>
<organism evidence="9 10">
    <name type="scientific">Glaciecola petra</name>
    <dbReference type="NCBI Taxonomy" id="3075602"/>
    <lineage>
        <taxon>Bacteria</taxon>
        <taxon>Pseudomonadati</taxon>
        <taxon>Pseudomonadota</taxon>
        <taxon>Gammaproteobacteria</taxon>
        <taxon>Alteromonadales</taxon>
        <taxon>Alteromonadaceae</taxon>
        <taxon>Glaciecola</taxon>
    </lineage>
</organism>
<evidence type="ECO:0000313" key="10">
    <source>
        <dbReference type="Proteomes" id="UP001253545"/>
    </source>
</evidence>
<proteinExistence type="inferred from homology"/>
<dbReference type="RefSeq" id="WP_311370092.1">
    <property type="nucleotide sequence ID" value="NZ_JAVRHX010000008.1"/>
</dbReference>
<feature type="domain" description="Tetrapyrrole methylase" evidence="7">
    <location>
        <begin position="5"/>
        <end position="203"/>
    </location>
</feature>
<dbReference type="Pfam" id="PF23016">
    <property type="entry name" value="RsmI_C"/>
    <property type="match status" value="1"/>
</dbReference>
<dbReference type="Pfam" id="PF00590">
    <property type="entry name" value="TP_methylase"/>
    <property type="match status" value="1"/>
</dbReference>
<dbReference type="InterPro" id="IPR014776">
    <property type="entry name" value="4pyrrole_Mease_sub2"/>
</dbReference>
<comment type="similarity">
    <text evidence="6">Belongs to the methyltransferase superfamily. RsmI family.</text>
</comment>
<dbReference type="SUPFAM" id="SSF53790">
    <property type="entry name" value="Tetrapyrrole methylase"/>
    <property type="match status" value="1"/>
</dbReference>
<keyword evidence="1 6" id="KW-0963">Cytoplasm</keyword>
<dbReference type="InterPro" id="IPR014777">
    <property type="entry name" value="4pyrrole_Mease_sub1"/>
</dbReference>
<dbReference type="HAMAP" id="MF_01877">
    <property type="entry name" value="16SrRNA_methyltr_I"/>
    <property type="match status" value="1"/>
</dbReference>
<dbReference type="CDD" id="cd11648">
    <property type="entry name" value="RsmI"/>
    <property type="match status" value="1"/>
</dbReference>
<dbReference type="InterPro" id="IPR035996">
    <property type="entry name" value="4pyrrol_Methylase_sf"/>
</dbReference>
<accession>A0ABU2ZV97</accession>
<evidence type="ECO:0000259" key="7">
    <source>
        <dbReference type="Pfam" id="PF00590"/>
    </source>
</evidence>
<dbReference type="NCBIfam" id="TIGR00096">
    <property type="entry name" value="16S rRNA (cytidine(1402)-2'-O)-methyltransferase"/>
    <property type="match status" value="1"/>
</dbReference>
<dbReference type="InterPro" id="IPR018063">
    <property type="entry name" value="SAM_MeTrfase_RsmI_CS"/>
</dbReference>
<dbReference type="InterPro" id="IPR008189">
    <property type="entry name" value="rRNA_ssu_MeTfrase_I"/>
</dbReference>
<comment type="subcellular location">
    <subcellularLocation>
        <location evidence="6">Cytoplasm</location>
    </subcellularLocation>
</comment>
<dbReference type="GO" id="GO:0008168">
    <property type="term" value="F:methyltransferase activity"/>
    <property type="evidence" value="ECO:0007669"/>
    <property type="project" value="UniProtKB-KW"/>
</dbReference>
<dbReference type="EMBL" id="JAVRHX010000008">
    <property type="protein sequence ID" value="MDT0596568.1"/>
    <property type="molecule type" value="Genomic_DNA"/>
</dbReference>
<comment type="function">
    <text evidence="6">Catalyzes the 2'-O-methylation of the ribose of cytidine 1402 (C1402) in 16S rRNA.</text>
</comment>
<keyword evidence="4 6" id="KW-0808">Transferase</keyword>
<gene>
    <name evidence="6 9" type="primary">rsmI</name>
    <name evidence="9" type="ORF">RM552_17055</name>
</gene>
<evidence type="ECO:0000256" key="6">
    <source>
        <dbReference type="HAMAP-Rule" id="MF_01877"/>
    </source>
</evidence>
<dbReference type="Proteomes" id="UP001253545">
    <property type="component" value="Unassembled WGS sequence"/>
</dbReference>
<evidence type="ECO:0000313" key="9">
    <source>
        <dbReference type="EMBL" id="MDT0596568.1"/>
    </source>
</evidence>
<dbReference type="PANTHER" id="PTHR46111">
    <property type="entry name" value="RIBOSOMAL RNA SMALL SUBUNIT METHYLTRANSFERASE I"/>
    <property type="match status" value="1"/>
</dbReference>
<name>A0ABU2ZV97_9ALTE</name>
<dbReference type="PIRSF" id="PIRSF005917">
    <property type="entry name" value="MTase_YraL"/>
    <property type="match status" value="1"/>
</dbReference>